<reference evidence="4 5" key="2">
    <citation type="journal article" date="2018" name="Int. J. Syst. Evol. Microbiol.">
        <title>Burkholderia insecticola sp. nov., a gut symbiotic bacterium of the bean bug Riptortus pedestris.</title>
        <authorList>
            <person name="Takeshita K."/>
            <person name="Tamaki H."/>
            <person name="Ohbayashi T."/>
            <person name="Meng X.-Y."/>
            <person name="Sone T."/>
            <person name="Mitani Y."/>
            <person name="Peeters C."/>
            <person name="Kikuchi Y."/>
            <person name="Vandamme P."/>
        </authorList>
    </citation>
    <scope>NUCLEOTIDE SEQUENCE [LARGE SCALE GENOMIC DNA]</scope>
    <source>
        <strain evidence="4">RPE64</strain>
        <plasmid evidence="4 5">p1</plasmid>
    </source>
</reference>
<dbReference type="SUPFAM" id="SSF53335">
    <property type="entry name" value="S-adenosyl-L-methionine-dependent methyltransferases"/>
    <property type="match status" value="1"/>
</dbReference>
<dbReference type="GO" id="GO:0032259">
    <property type="term" value="P:methylation"/>
    <property type="evidence" value="ECO:0007669"/>
    <property type="project" value="UniProtKB-KW"/>
</dbReference>
<dbReference type="InterPro" id="IPR050362">
    <property type="entry name" value="Cation-dep_OMT"/>
</dbReference>
<accession>R4WSZ8</accession>
<evidence type="ECO:0000313" key="5">
    <source>
        <dbReference type="Proteomes" id="UP000013966"/>
    </source>
</evidence>
<dbReference type="HOGENOM" id="CLU_067676_8_0_4"/>
<dbReference type="OrthoDB" id="9799672at2"/>
<sequence length="222" mass="23968">MNEQQWIAMDEYLCERTQAPDEALEAALRESAHAGLPAINVAPNQGKLLHMLARLRGARRILEIGTLGGYSTIWLARALPANGTLLTLEAVERHADVARKNIERAGLSGVVSVIVGDAVDTLESFIRDGIPPFDFIFLDADKQTYPTYLTLALRLSRPGTVILADNVIRGGRVAETNSTDPDVIGVRAFLDMLATSPRLSSTALQTVGSKGWDGFSLSIVAD</sequence>
<dbReference type="EMBL" id="AP013061">
    <property type="protein sequence ID" value="BAN27699.1"/>
    <property type="molecule type" value="Genomic_DNA"/>
</dbReference>
<dbReference type="CDD" id="cd02440">
    <property type="entry name" value="AdoMet_MTases"/>
    <property type="match status" value="1"/>
</dbReference>
<dbReference type="GO" id="GO:0008171">
    <property type="term" value="F:O-methyltransferase activity"/>
    <property type="evidence" value="ECO:0007669"/>
    <property type="project" value="InterPro"/>
</dbReference>
<dbReference type="PANTHER" id="PTHR10509:SF14">
    <property type="entry name" value="CAFFEOYL-COA O-METHYLTRANSFERASE 3-RELATED"/>
    <property type="match status" value="1"/>
</dbReference>
<keyword evidence="2 4" id="KW-0808">Transferase</keyword>
<organism evidence="4 5">
    <name type="scientific">Caballeronia insecticola</name>
    <dbReference type="NCBI Taxonomy" id="758793"/>
    <lineage>
        <taxon>Bacteria</taxon>
        <taxon>Pseudomonadati</taxon>
        <taxon>Pseudomonadota</taxon>
        <taxon>Betaproteobacteria</taxon>
        <taxon>Burkholderiales</taxon>
        <taxon>Burkholderiaceae</taxon>
        <taxon>Caballeronia</taxon>
    </lineage>
</organism>
<evidence type="ECO:0000313" key="4">
    <source>
        <dbReference type="EMBL" id="BAN27699.1"/>
    </source>
</evidence>
<proteinExistence type="predicted"/>
<dbReference type="InterPro" id="IPR002935">
    <property type="entry name" value="SAM_O-MeTrfase"/>
</dbReference>
<dbReference type="GO" id="GO:0008757">
    <property type="term" value="F:S-adenosylmethionine-dependent methyltransferase activity"/>
    <property type="evidence" value="ECO:0007669"/>
    <property type="project" value="TreeGrafter"/>
</dbReference>
<keyword evidence="3" id="KW-0949">S-adenosyl-L-methionine</keyword>
<dbReference type="KEGG" id="buo:BRPE64_DCDS07630"/>
<dbReference type="Pfam" id="PF01596">
    <property type="entry name" value="Methyltransf_3"/>
    <property type="match status" value="1"/>
</dbReference>
<geneLocation type="plasmid" evidence="4 5">
    <name>p1</name>
</geneLocation>
<dbReference type="Proteomes" id="UP000013966">
    <property type="component" value="Plasmid p1"/>
</dbReference>
<dbReference type="AlphaFoldDB" id="R4WSZ8"/>
<dbReference type="Gene3D" id="3.40.50.150">
    <property type="entry name" value="Vaccinia Virus protein VP39"/>
    <property type="match status" value="1"/>
</dbReference>
<evidence type="ECO:0000256" key="1">
    <source>
        <dbReference type="ARBA" id="ARBA00022603"/>
    </source>
</evidence>
<gene>
    <name evidence="4" type="ORF">BRPE64_DCDS07630</name>
</gene>
<dbReference type="PANTHER" id="PTHR10509">
    <property type="entry name" value="O-METHYLTRANSFERASE-RELATED"/>
    <property type="match status" value="1"/>
</dbReference>
<dbReference type="PATRIC" id="fig|758793.3.peg.5907"/>
<keyword evidence="1 4" id="KW-0489">Methyltransferase</keyword>
<evidence type="ECO:0000256" key="3">
    <source>
        <dbReference type="ARBA" id="ARBA00022691"/>
    </source>
</evidence>
<dbReference type="InterPro" id="IPR029063">
    <property type="entry name" value="SAM-dependent_MTases_sf"/>
</dbReference>
<protein>
    <submittedName>
        <fullName evidence="4">O-methyltransferase family protein</fullName>
    </submittedName>
</protein>
<dbReference type="PROSITE" id="PS51682">
    <property type="entry name" value="SAM_OMT_I"/>
    <property type="match status" value="1"/>
</dbReference>
<dbReference type="RefSeq" id="WP_016348408.1">
    <property type="nucleotide sequence ID" value="NC_021289.1"/>
</dbReference>
<keyword evidence="5" id="KW-1185">Reference proteome</keyword>
<reference evidence="4 5" key="1">
    <citation type="journal article" date="2013" name="Genome Announc.">
        <title>Complete Genome Sequence of Burkholderia sp. Strain RPE64, Bacterial Symbiont of the Bean Bug Riptortus pedestris.</title>
        <authorList>
            <person name="Shibata T.F."/>
            <person name="Maeda T."/>
            <person name="Nikoh N."/>
            <person name="Yamaguchi K."/>
            <person name="Oshima K."/>
            <person name="Hattori M."/>
            <person name="Nishiyama T."/>
            <person name="Hasebe M."/>
            <person name="Fukatsu T."/>
            <person name="Kikuchi Y."/>
            <person name="Shigenobu S."/>
        </authorList>
    </citation>
    <scope>NUCLEOTIDE SEQUENCE [LARGE SCALE GENOMIC DNA]</scope>
    <source>
        <plasmid evidence="4 5">p1</plasmid>
    </source>
</reference>
<name>R4WSZ8_9BURK</name>
<keyword evidence="4" id="KW-0614">Plasmid</keyword>
<evidence type="ECO:0000256" key="2">
    <source>
        <dbReference type="ARBA" id="ARBA00022679"/>
    </source>
</evidence>